<gene>
    <name evidence="1" type="ORF">BKA12_000220</name>
</gene>
<dbReference type="Proteomes" id="UP000523863">
    <property type="component" value="Unassembled WGS sequence"/>
</dbReference>
<sequence>MPGARRPIRELTRVEVEEGAGRGQGQSYGDLEAIEVGFAPECVAGTSGDSLQTFANCGDVVEFRFAV</sequence>
<organism evidence="1 2">
    <name type="scientific">Neomicrococcus lactis</name>
    <dbReference type="NCBI Taxonomy" id="732241"/>
    <lineage>
        <taxon>Bacteria</taxon>
        <taxon>Bacillati</taxon>
        <taxon>Actinomycetota</taxon>
        <taxon>Actinomycetes</taxon>
        <taxon>Micrococcales</taxon>
        <taxon>Micrococcaceae</taxon>
        <taxon>Neomicrococcus</taxon>
    </lineage>
</organism>
<evidence type="ECO:0000313" key="2">
    <source>
        <dbReference type="Proteomes" id="UP000523863"/>
    </source>
</evidence>
<protein>
    <submittedName>
        <fullName evidence="1">Uncharacterized protein</fullName>
    </submittedName>
</protein>
<dbReference type="AlphaFoldDB" id="A0A7W9DA08"/>
<keyword evidence="2" id="KW-1185">Reference proteome</keyword>
<comment type="caution">
    <text evidence="1">The sequence shown here is derived from an EMBL/GenBank/DDBJ whole genome shotgun (WGS) entry which is preliminary data.</text>
</comment>
<evidence type="ECO:0000313" key="1">
    <source>
        <dbReference type="EMBL" id="MBB5597140.1"/>
    </source>
</evidence>
<name>A0A7W9DA08_9MICC</name>
<proteinExistence type="predicted"/>
<reference evidence="1 2" key="1">
    <citation type="submission" date="2020-08" db="EMBL/GenBank/DDBJ databases">
        <title>Sequencing the genomes of 1000 actinobacteria strains.</title>
        <authorList>
            <person name="Klenk H.-P."/>
        </authorList>
    </citation>
    <scope>NUCLEOTIDE SEQUENCE [LARGE SCALE GENOMIC DNA]</scope>
    <source>
        <strain evidence="1 2">DSM 23694</strain>
    </source>
</reference>
<accession>A0A7W9DA08</accession>
<dbReference type="RefSeq" id="WP_183640025.1">
    <property type="nucleotide sequence ID" value="NZ_JACHBL010000001.1"/>
</dbReference>
<dbReference type="EMBL" id="JACHBL010000001">
    <property type="protein sequence ID" value="MBB5597140.1"/>
    <property type="molecule type" value="Genomic_DNA"/>
</dbReference>